<evidence type="ECO:0000256" key="1">
    <source>
        <dbReference type="SAM" id="Phobius"/>
    </source>
</evidence>
<protein>
    <submittedName>
        <fullName evidence="2">Uncharacterized protein</fullName>
    </submittedName>
</protein>
<accession>A0A9Q1BYF2</accession>
<gene>
    <name evidence="2" type="ORF">HOLleu_21754</name>
</gene>
<proteinExistence type="predicted"/>
<comment type="caution">
    <text evidence="2">The sequence shown here is derived from an EMBL/GenBank/DDBJ whole genome shotgun (WGS) entry which is preliminary data.</text>
</comment>
<keyword evidence="1" id="KW-0812">Transmembrane</keyword>
<organism evidence="2 3">
    <name type="scientific">Holothuria leucospilota</name>
    <name type="common">Black long sea cucumber</name>
    <name type="synonym">Mertensiothuria leucospilota</name>
    <dbReference type="NCBI Taxonomy" id="206669"/>
    <lineage>
        <taxon>Eukaryota</taxon>
        <taxon>Metazoa</taxon>
        <taxon>Echinodermata</taxon>
        <taxon>Eleutherozoa</taxon>
        <taxon>Echinozoa</taxon>
        <taxon>Holothuroidea</taxon>
        <taxon>Aspidochirotacea</taxon>
        <taxon>Aspidochirotida</taxon>
        <taxon>Holothuriidae</taxon>
        <taxon>Holothuria</taxon>
    </lineage>
</organism>
<keyword evidence="1" id="KW-0472">Membrane</keyword>
<dbReference type="EMBL" id="JAIZAY010000010">
    <property type="protein sequence ID" value="KAJ8034776.1"/>
    <property type="molecule type" value="Genomic_DNA"/>
</dbReference>
<evidence type="ECO:0000313" key="3">
    <source>
        <dbReference type="Proteomes" id="UP001152320"/>
    </source>
</evidence>
<sequence length="71" mass="8207">MRLKIKKDALYVTIVYAEAYFVFFFSSLINSVFNLKFVLDLTGECRTHKDHQRTSKTSSVAELDIELITNS</sequence>
<reference evidence="2" key="1">
    <citation type="submission" date="2021-10" db="EMBL/GenBank/DDBJ databases">
        <title>Tropical sea cucumber genome reveals ecological adaptation and Cuvierian tubules defense mechanism.</title>
        <authorList>
            <person name="Chen T."/>
        </authorList>
    </citation>
    <scope>NUCLEOTIDE SEQUENCE</scope>
    <source>
        <strain evidence="2">Nanhai2018</strain>
        <tissue evidence="2">Muscle</tissue>
    </source>
</reference>
<dbReference type="AlphaFoldDB" id="A0A9Q1BYF2"/>
<name>A0A9Q1BYF2_HOLLE</name>
<keyword evidence="1" id="KW-1133">Transmembrane helix</keyword>
<feature type="transmembrane region" description="Helical" evidence="1">
    <location>
        <begin position="9"/>
        <end position="29"/>
    </location>
</feature>
<keyword evidence="3" id="KW-1185">Reference proteome</keyword>
<evidence type="ECO:0000313" key="2">
    <source>
        <dbReference type="EMBL" id="KAJ8034776.1"/>
    </source>
</evidence>
<dbReference type="Proteomes" id="UP001152320">
    <property type="component" value="Chromosome 10"/>
</dbReference>